<name>A0A9N9ZA31_9HYPO</name>
<organism evidence="1 2">
    <name type="scientific">Clonostachys solani</name>
    <dbReference type="NCBI Taxonomy" id="160281"/>
    <lineage>
        <taxon>Eukaryota</taxon>
        <taxon>Fungi</taxon>
        <taxon>Dikarya</taxon>
        <taxon>Ascomycota</taxon>
        <taxon>Pezizomycotina</taxon>
        <taxon>Sordariomycetes</taxon>
        <taxon>Hypocreomycetidae</taxon>
        <taxon>Hypocreales</taxon>
        <taxon>Bionectriaceae</taxon>
        <taxon>Clonostachys</taxon>
    </lineage>
</organism>
<dbReference type="Gene3D" id="1.25.40.10">
    <property type="entry name" value="Tetratricopeptide repeat domain"/>
    <property type="match status" value="1"/>
</dbReference>
<accession>A0A9N9ZA31</accession>
<sequence length="471" mass="53082">MLKEMSRDDPCYAACCCLLGIAYYDRYENLGAFADLELFLTNLETALNLTPQGDSSWAVRSRTMVIAYHVRYSRTGDPSVRKRAMDKHQECLGILSLDDLDSATSLAGLAQGYYNQYLAVGEPEDLKRAIHHQEAALERLPADESLGGIDLLRDLGSMYLERYILPSGSMSDVDKAIEKYELALEKTPEHQPSKARQLAALGVGYYNKYQREKDRRYIEKALEQERQAFNHAPSHVGDRLESGVLLLRRYSEVNDWSQAYEIAVKVLAWVPQIMHRFLDNSDKQSQLGALVGVASDAAAIALSAGKPAFEALRLVEIGRGNIAGSLNDMRLDVSTLEQQYPKLAKEYTTLRDRILALKNSSGDRVDERYAACEKLEQVIKDIQDPPGFDRFHGELSEQESIRAAEHGPVVIVNVSEIRCDALIIEKLRIYTVPLPELDHYEAQEFATGSLQDRNILEWLWRTIAEPVLDVL</sequence>
<comment type="caution">
    <text evidence="1">The sequence shown here is derived from an EMBL/GenBank/DDBJ whole genome shotgun (WGS) entry which is preliminary data.</text>
</comment>
<keyword evidence="2" id="KW-1185">Reference proteome</keyword>
<proteinExistence type="predicted"/>
<evidence type="ECO:0000313" key="1">
    <source>
        <dbReference type="EMBL" id="CAH0051575.1"/>
    </source>
</evidence>
<dbReference type="InterPro" id="IPR011990">
    <property type="entry name" value="TPR-like_helical_dom_sf"/>
</dbReference>
<reference evidence="2" key="1">
    <citation type="submission" date="2019-06" db="EMBL/GenBank/DDBJ databases">
        <authorList>
            <person name="Broberg M."/>
        </authorList>
    </citation>
    <scope>NUCLEOTIDE SEQUENCE [LARGE SCALE GENOMIC DNA]</scope>
</reference>
<dbReference type="OrthoDB" id="9991317at2759"/>
<reference evidence="1 2" key="2">
    <citation type="submission" date="2021-10" db="EMBL/GenBank/DDBJ databases">
        <authorList>
            <person name="Piombo E."/>
        </authorList>
    </citation>
    <scope>NUCLEOTIDE SEQUENCE [LARGE SCALE GENOMIC DNA]</scope>
</reference>
<evidence type="ECO:0000313" key="2">
    <source>
        <dbReference type="Proteomes" id="UP000775872"/>
    </source>
</evidence>
<dbReference type="SUPFAM" id="SSF81901">
    <property type="entry name" value="HCP-like"/>
    <property type="match status" value="1"/>
</dbReference>
<dbReference type="EMBL" id="CABFOC020000041">
    <property type="protein sequence ID" value="CAH0051575.1"/>
    <property type="molecule type" value="Genomic_DNA"/>
</dbReference>
<dbReference type="Proteomes" id="UP000775872">
    <property type="component" value="Unassembled WGS sequence"/>
</dbReference>
<dbReference type="AlphaFoldDB" id="A0A9N9ZA31"/>
<protein>
    <submittedName>
        <fullName evidence="1">Uncharacterized protein</fullName>
    </submittedName>
</protein>
<gene>
    <name evidence="1" type="ORF">CSOL1703_00017917</name>
</gene>